<name>A0A6J4P6Y7_9ACTN</name>
<sequence length="182" mass="20121">MRPSPPGTPTSGVGPEIQHVARDAAPVGQRARAVRLPRMPGLDGLRALAVVAVLFYHAGLGWMPGGFLGVEVFFVISGYLITALLVAEWRQRGRIDLAAFWMRRARRLLPALYLVVVATLAYAVVFLPGELAGLRGDALSAFGYFTNWYLIFGDESYFEAMGRPALLRHLWSLAVEEQFYLL</sequence>
<evidence type="ECO:0000313" key="3">
    <source>
        <dbReference type="EMBL" id="CAA9405129.1"/>
    </source>
</evidence>
<feature type="domain" description="Acyltransferase 3" evidence="2">
    <location>
        <begin position="40"/>
        <end position="182"/>
    </location>
</feature>
<dbReference type="EMBL" id="CADCUW010000186">
    <property type="protein sequence ID" value="CAA9405129.1"/>
    <property type="molecule type" value="Genomic_DNA"/>
</dbReference>
<organism evidence="3">
    <name type="scientific">uncultured Rubrobacteraceae bacterium</name>
    <dbReference type="NCBI Taxonomy" id="349277"/>
    <lineage>
        <taxon>Bacteria</taxon>
        <taxon>Bacillati</taxon>
        <taxon>Actinomycetota</taxon>
        <taxon>Rubrobacteria</taxon>
        <taxon>Rubrobacterales</taxon>
        <taxon>Rubrobacteraceae</taxon>
        <taxon>environmental samples</taxon>
    </lineage>
</organism>
<gene>
    <name evidence="3" type="ORF">AVDCRST_MAG01-01-1269</name>
</gene>
<feature type="transmembrane region" description="Helical" evidence="1">
    <location>
        <begin position="108"/>
        <end position="127"/>
    </location>
</feature>
<keyword evidence="1" id="KW-0812">Transmembrane</keyword>
<dbReference type="Pfam" id="PF01757">
    <property type="entry name" value="Acyl_transf_3"/>
    <property type="match status" value="1"/>
</dbReference>
<dbReference type="AlphaFoldDB" id="A0A6J4P6Y7"/>
<dbReference type="GO" id="GO:0009103">
    <property type="term" value="P:lipopolysaccharide biosynthetic process"/>
    <property type="evidence" value="ECO:0007669"/>
    <property type="project" value="TreeGrafter"/>
</dbReference>
<dbReference type="PANTHER" id="PTHR23028:SF53">
    <property type="entry name" value="ACYL_TRANSF_3 DOMAIN-CONTAINING PROTEIN"/>
    <property type="match status" value="1"/>
</dbReference>
<feature type="transmembrane region" description="Helical" evidence="1">
    <location>
        <begin position="68"/>
        <end position="87"/>
    </location>
</feature>
<dbReference type="GO" id="GO:0016747">
    <property type="term" value="F:acyltransferase activity, transferring groups other than amino-acyl groups"/>
    <property type="evidence" value="ECO:0007669"/>
    <property type="project" value="InterPro"/>
</dbReference>
<dbReference type="InterPro" id="IPR002656">
    <property type="entry name" value="Acyl_transf_3_dom"/>
</dbReference>
<protein>
    <submittedName>
        <fullName evidence="3">O-antigen acetylase</fullName>
    </submittedName>
</protein>
<keyword evidence="1" id="KW-1133">Transmembrane helix</keyword>
<dbReference type="PANTHER" id="PTHR23028">
    <property type="entry name" value="ACETYLTRANSFERASE"/>
    <property type="match status" value="1"/>
</dbReference>
<keyword evidence="1" id="KW-0472">Membrane</keyword>
<dbReference type="InterPro" id="IPR050879">
    <property type="entry name" value="Acyltransferase_3"/>
</dbReference>
<evidence type="ECO:0000256" key="1">
    <source>
        <dbReference type="SAM" id="Phobius"/>
    </source>
</evidence>
<proteinExistence type="predicted"/>
<reference evidence="3" key="1">
    <citation type="submission" date="2020-02" db="EMBL/GenBank/DDBJ databases">
        <authorList>
            <person name="Meier V. D."/>
        </authorList>
    </citation>
    <scope>NUCLEOTIDE SEQUENCE</scope>
    <source>
        <strain evidence="3">AVDCRST_MAG01</strain>
    </source>
</reference>
<accession>A0A6J4P6Y7</accession>
<dbReference type="GO" id="GO:0016020">
    <property type="term" value="C:membrane"/>
    <property type="evidence" value="ECO:0007669"/>
    <property type="project" value="TreeGrafter"/>
</dbReference>
<evidence type="ECO:0000259" key="2">
    <source>
        <dbReference type="Pfam" id="PF01757"/>
    </source>
</evidence>